<feature type="transmembrane region" description="Helical" evidence="1">
    <location>
        <begin position="40"/>
        <end position="60"/>
    </location>
</feature>
<organism evidence="2 3">
    <name type="scientific">Sessilibacter corallicola</name>
    <dbReference type="NCBI Taxonomy" id="2904075"/>
    <lineage>
        <taxon>Bacteria</taxon>
        <taxon>Pseudomonadati</taxon>
        <taxon>Pseudomonadota</taxon>
        <taxon>Gammaproteobacteria</taxon>
        <taxon>Cellvibrionales</taxon>
        <taxon>Cellvibrionaceae</taxon>
        <taxon>Sessilibacter</taxon>
    </lineage>
</organism>
<reference evidence="2 3" key="1">
    <citation type="submission" date="2024-04" db="EMBL/GenBank/DDBJ databases">
        <title>Draft genome sequence of Sessilibacter corallicola NBRC 116591.</title>
        <authorList>
            <person name="Miyakawa T."/>
            <person name="Kusuya Y."/>
            <person name="Miura T."/>
        </authorList>
    </citation>
    <scope>NUCLEOTIDE SEQUENCE [LARGE SCALE GENOMIC DNA]</scope>
    <source>
        <strain evidence="2 3">KU-00831-HH</strain>
    </source>
</reference>
<accession>A0ABQ0ACQ6</accession>
<evidence type="ECO:0000313" key="2">
    <source>
        <dbReference type="EMBL" id="GAA6169328.1"/>
    </source>
</evidence>
<dbReference type="Proteomes" id="UP001465153">
    <property type="component" value="Unassembled WGS sequence"/>
</dbReference>
<protein>
    <submittedName>
        <fullName evidence="2">Uncharacterized protein</fullName>
    </submittedName>
</protein>
<dbReference type="RefSeq" id="WP_353303871.1">
    <property type="nucleotide sequence ID" value="NZ_BAABWN010000011.1"/>
</dbReference>
<keyword evidence="1" id="KW-0812">Transmembrane</keyword>
<proteinExistence type="predicted"/>
<sequence length="105" mass="11413">MNHEDVIQSVKLSYGIVLAFCISIAVLIVFGVASKVLNDWTWFARSGSILVCIGVLTASYDIKGKMERNNAPDSYMSQTIVMEATIVVVGTLVWGFGDLLGLLID</sequence>
<keyword evidence="1" id="KW-1133">Transmembrane helix</keyword>
<name>A0ABQ0ACQ6_9GAMM</name>
<keyword evidence="1" id="KW-0472">Membrane</keyword>
<evidence type="ECO:0000313" key="3">
    <source>
        <dbReference type="Proteomes" id="UP001465153"/>
    </source>
</evidence>
<comment type="caution">
    <text evidence="2">The sequence shown here is derived from an EMBL/GenBank/DDBJ whole genome shotgun (WGS) entry which is preliminary data.</text>
</comment>
<evidence type="ECO:0000256" key="1">
    <source>
        <dbReference type="SAM" id="Phobius"/>
    </source>
</evidence>
<dbReference type="EMBL" id="BAABWN010000011">
    <property type="protein sequence ID" value="GAA6169328.1"/>
    <property type="molecule type" value="Genomic_DNA"/>
</dbReference>
<feature type="transmembrane region" description="Helical" evidence="1">
    <location>
        <begin position="80"/>
        <end position="104"/>
    </location>
</feature>
<feature type="transmembrane region" description="Helical" evidence="1">
    <location>
        <begin position="12"/>
        <end position="34"/>
    </location>
</feature>
<keyword evidence="3" id="KW-1185">Reference proteome</keyword>
<gene>
    <name evidence="2" type="ORF">NBRC116591_31390</name>
</gene>